<dbReference type="OrthoDB" id="3942365at2759"/>
<dbReference type="SUPFAM" id="SSF48056">
    <property type="entry name" value="Di-copper centre-containing domain"/>
    <property type="match status" value="1"/>
</dbReference>
<dbReference type="Gene3D" id="1.10.1280.10">
    <property type="entry name" value="Di-copper center containing domain from catechol oxidase"/>
    <property type="match status" value="1"/>
</dbReference>
<sequence>MTQDLYWADFLRTQLNGRKDTLADQAFLNLNFTDFFGQWLRTDQNSSVESFDGLLQIFWGGSQANPPLYQVNTFVVADAGFLNKKTLPTADWFSPHIRLVSIVTLAGKTPFTTNPAEWTLCIVGSADLTQTSRDSSFLQVASWDSKLLRFYQNDFINGPDGQPTTVQAWNYFGNSMDAFGPSSYLGPFNGHVNGAVIMKELHAPWIHWYGSSAGGSLPGFDSDFTACFSQKNRDDFNKAPYITQRGQEMLSAVDQNPNDLEGFIKTGVLNWFTNRQTWDFFDSQRNNLQEHPKNVDRWTAHLFLTTTINIATASQNSEGTAWIVPNDHFYDQELLSQSFISALLPGEFLNITFTPDHYKSALDTVGLSMLQEDFSDPGQPWPADYIQRSWRSFSGGTGPNVGFRKVLENNEGQAAFNILQASMEDAQGVSKMQMLKKVNGSWTGLFSTKVLYAIIMLDFWNPIYSWRRGKLMEYVPPTTTLVDGKTYDLEENFITNVKNSTYFKQQQQDSPEYQFIQLLDVAVQTHQSNISKYYAAIRGQFAADPVAALIENLTLAESRRRIYRPLPLDEFGYTMPYALGIPEDAPLVEMTAAGTTTQVPERGIRFFTEWTDSLANANPHVIPDPTNEASPGLMNAKSLPRAAGLALRCQAPTSATPAPRMAFAQSCPFLASRRGDEAARLDSVVETTPVPTWTDDILPMIQSPYWLPAASRAGTGAGWIGAMKYWSGLQLDDYQNVKDKCLTIYQHLRSRTMPVTDNPDEYWPEEALETLRSWANGGFPQVKTDAPTPQTVIPTPLQPIPAYRVRRDIMSLSPDELAVYQSKLDAVLDPGQLDTKWQELGLLHTEWCLHYQEATFLWHRAYLRQIEELIDYPIPYWNGYAKDSKDPNSPFAGIPSVFFEDTYKHPDGSVRPNPLKYALALDGKSKQPPNQYVTRDPILVNGKSDPGWNAKISLFTLYHQQITHSLSQATYTSSSTAEGFGMPWANIPTFSDNQPDSLYPYRFDFDGLFEQVHDNFHGWVGPDMADNTYTAFDPIFLSYHCNMDRLAAKFIESHPEGQFTSSFPLQPFQDNGKTVAYDDPRKWSYTTIGDMAKDTRALGYMFALPANPDVYSPPTAIERAMYHAPANGGKAVTLLTTPAATKAASDGIENTKATNGTSTQSKTPFILFSTVGCTPTSYRIDVFTRPAASLDPNPVSNADFIGQMTRIGMGPGRADGGLRNATRCRKPEATRVLKAEGVKERLEKGGKAEEVLQLVVTDLEKGEVVGEEVYGKLAGFEPRVVWL</sequence>
<comment type="caution">
    <text evidence="9">The sequence shown here is derived from an EMBL/GenBank/DDBJ whole genome shotgun (WGS) entry which is preliminary data.</text>
</comment>
<comment type="similarity">
    <text evidence="1">Belongs to the tyrosinase family.</text>
</comment>
<feature type="domain" description="Tyrosinase copper-binding" evidence="8">
    <location>
        <begin position="1033"/>
        <end position="1044"/>
    </location>
</feature>
<evidence type="ECO:0000256" key="2">
    <source>
        <dbReference type="ARBA" id="ARBA00011906"/>
    </source>
</evidence>
<evidence type="ECO:0000313" key="10">
    <source>
        <dbReference type="Proteomes" id="UP000809789"/>
    </source>
</evidence>
<evidence type="ECO:0000256" key="7">
    <source>
        <dbReference type="ARBA" id="ARBA00048881"/>
    </source>
</evidence>
<dbReference type="PANTHER" id="PTHR11474:SF76">
    <property type="entry name" value="SHKT DOMAIN-CONTAINING PROTEIN"/>
    <property type="match status" value="1"/>
</dbReference>
<evidence type="ECO:0000256" key="4">
    <source>
        <dbReference type="ARBA" id="ARBA00023008"/>
    </source>
</evidence>
<keyword evidence="5" id="KW-0470">Melanin biosynthesis</keyword>
<reference evidence="9" key="1">
    <citation type="submission" date="2021-07" db="EMBL/GenBank/DDBJ databases">
        <title>Elsinoe batatas strain:CRI-CJ2 Genome sequencing and assembly.</title>
        <authorList>
            <person name="Huang L."/>
        </authorList>
    </citation>
    <scope>NUCLEOTIDE SEQUENCE</scope>
    <source>
        <strain evidence="9">CRI-CJ2</strain>
    </source>
</reference>
<accession>A0A8K0LAB1</accession>
<dbReference type="EMBL" id="JAESVG020000001">
    <property type="protein sequence ID" value="KAG8631827.1"/>
    <property type="molecule type" value="Genomic_DNA"/>
</dbReference>
<dbReference type="PROSITE" id="PS00498">
    <property type="entry name" value="TYROSINASE_2"/>
    <property type="match status" value="1"/>
</dbReference>
<dbReference type="Proteomes" id="UP000809789">
    <property type="component" value="Unassembled WGS sequence"/>
</dbReference>
<dbReference type="Pfam" id="PF00264">
    <property type="entry name" value="Tyrosinase"/>
    <property type="match status" value="1"/>
</dbReference>
<evidence type="ECO:0000256" key="1">
    <source>
        <dbReference type="ARBA" id="ARBA00009928"/>
    </source>
</evidence>
<keyword evidence="10" id="KW-1185">Reference proteome</keyword>
<dbReference type="GO" id="GO:0042438">
    <property type="term" value="P:melanin biosynthetic process"/>
    <property type="evidence" value="ECO:0007669"/>
    <property type="project" value="UniProtKB-KW"/>
</dbReference>
<name>A0A8K0LAB1_9PEZI</name>
<evidence type="ECO:0000256" key="6">
    <source>
        <dbReference type="ARBA" id="ARBA00048233"/>
    </source>
</evidence>
<comment type="catalytic activity">
    <reaction evidence="7">
        <text>L-tyrosine + O2 = L-dopaquinone + H2O</text>
        <dbReference type="Rhea" id="RHEA:18117"/>
        <dbReference type="ChEBI" id="CHEBI:15377"/>
        <dbReference type="ChEBI" id="CHEBI:15379"/>
        <dbReference type="ChEBI" id="CHEBI:57924"/>
        <dbReference type="ChEBI" id="CHEBI:58315"/>
        <dbReference type="EC" id="1.14.18.1"/>
    </reaction>
</comment>
<keyword evidence="4" id="KW-0186">Copper</keyword>
<dbReference type="InterPro" id="IPR050316">
    <property type="entry name" value="Tyrosinase/Hemocyanin"/>
</dbReference>
<evidence type="ECO:0000313" key="9">
    <source>
        <dbReference type="EMBL" id="KAG8631827.1"/>
    </source>
</evidence>
<evidence type="ECO:0000256" key="3">
    <source>
        <dbReference type="ARBA" id="ARBA00022723"/>
    </source>
</evidence>
<gene>
    <name evidence="9" type="ORF">KVT40_000967</name>
</gene>
<dbReference type="EC" id="1.14.18.1" evidence="2"/>
<proteinExistence type="inferred from homology"/>
<keyword evidence="3" id="KW-0479">Metal-binding</keyword>
<dbReference type="InterPro" id="IPR008922">
    <property type="entry name" value="Di-copper_centre_dom_sf"/>
</dbReference>
<dbReference type="GO" id="GO:0046872">
    <property type="term" value="F:metal ion binding"/>
    <property type="evidence" value="ECO:0007669"/>
    <property type="project" value="UniProtKB-KW"/>
</dbReference>
<organism evidence="9 10">
    <name type="scientific">Elsinoe batatas</name>
    <dbReference type="NCBI Taxonomy" id="2601811"/>
    <lineage>
        <taxon>Eukaryota</taxon>
        <taxon>Fungi</taxon>
        <taxon>Dikarya</taxon>
        <taxon>Ascomycota</taxon>
        <taxon>Pezizomycotina</taxon>
        <taxon>Dothideomycetes</taxon>
        <taxon>Dothideomycetidae</taxon>
        <taxon>Myriangiales</taxon>
        <taxon>Elsinoaceae</taxon>
        <taxon>Elsinoe</taxon>
    </lineage>
</organism>
<protein>
    <recommendedName>
        <fullName evidence="2">tyrosinase</fullName>
        <ecNumber evidence="2">1.14.18.1</ecNumber>
    </recommendedName>
</protein>
<dbReference type="PANTHER" id="PTHR11474">
    <property type="entry name" value="TYROSINASE FAMILY MEMBER"/>
    <property type="match status" value="1"/>
</dbReference>
<evidence type="ECO:0000259" key="8">
    <source>
        <dbReference type="PROSITE" id="PS00498"/>
    </source>
</evidence>
<evidence type="ECO:0000256" key="5">
    <source>
        <dbReference type="ARBA" id="ARBA00023101"/>
    </source>
</evidence>
<dbReference type="InterPro" id="IPR002227">
    <property type="entry name" value="Tyrosinase_Cu-bd"/>
</dbReference>
<dbReference type="GO" id="GO:0004503">
    <property type="term" value="F:tyrosinase activity"/>
    <property type="evidence" value="ECO:0007669"/>
    <property type="project" value="UniProtKB-EC"/>
</dbReference>
<comment type="catalytic activity">
    <reaction evidence="6">
        <text>2 L-dopa + O2 = 2 L-dopaquinone + 2 H2O</text>
        <dbReference type="Rhea" id="RHEA:34287"/>
        <dbReference type="ChEBI" id="CHEBI:15377"/>
        <dbReference type="ChEBI" id="CHEBI:15379"/>
        <dbReference type="ChEBI" id="CHEBI:57504"/>
        <dbReference type="ChEBI" id="CHEBI:57924"/>
        <dbReference type="EC" id="1.14.18.1"/>
    </reaction>
</comment>